<evidence type="ECO:0000313" key="2">
    <source>
        <dbReference type="EMBL" id="KAF4133864.1"/>
    </source>
</evidence>
<organism evidence="2 3">
    <name type="scientific">Phytophthora infestans</name>
    <name type="common">Potato late blight agent</name>
    <name type="synonym">Botrytis infestans</name>
    <dbReference type="NCBI Taxonomy" id="4787"/>
    <lineage>
        <taxon>Eukaryota</taxon>
        <taxon>Sar</taxon>
        <taxon>Stramenopiles</taxon>
        <taxon>Oomycota</taxon>
        <taxon>Peronosporomycetes</taxon>
        <taxon>Peronosporales</taxon>
        <taxon>Peronosporaceae</taxon>
        <taxon>Phytophthora</taxon>
    </lineage>
</organism>
<reference evidence="2" key="1">
    <citation type="submission" date="2020-03" db="EMBL/GenBank/DDBJ databases">
        <title>Hybrid Assembly of Korean Phytophthora infestans isolates.</title>
        <authorList>
            <person name="Prokchorchik M."/>
            <person name="Lee Y."/>
            <person name="Seo J."/>
            <person name="Cho J.-H."/>
            <person name="Park Y.-E."/>
            <person name="Jang D.-C."/>
            <person name="Im J.-S."/>
            <person name="Choi J.-G."/>
            <person name="Park H.-J."/>
            <person name="Lee G.-B."/>
            <person name="Lee Y.-G."/>
            <person name="Hong S.-Y."/>
            <person name="Cho K."/>
            <person name="Sohn K.H."/>
        </authorList>
    </citation>
    <scope>NUCLEOTIDE SEQUENCE</scope>
    <source>
        <strain evidence="2">KR_2_A2</strain>
    </source>
</reference>
<evidence type="ECO:0000256" key="1">
    <source>
        <dbReference type="SAM" id="Phobius"/>
    </source>
</evidence>
<feature type="transmembrane region" description="Helical" evidence="1">
    <location>
        <begin position="22"/>
        <end position="46"/>
    </location>
</feature>
<keyword evidence="1" id="KW-0812">Transmembrane</keyword>
<gene>
    <name evidence="2" type="ORF">GN958_ATG17201</name>
</gene>
<accession>A0A8S9U4R2</accession>
<name>A0A8S9U4R2_PHYIN</name>
<keyword evidence="1" id="KW-1133">Transmembrane helix</keyword>
<proteinExistence type="predicted"/>
<feature type="transmembrane region" description="Helical" evidence="1">
    <location>
        <begin position="58"/>
        <end position="76"/>
    </location>
</feature>
<evidence type="ECO:0000313" key="3">
    <source>
        <dbReference type="Proteomes" id="UP000704712"/>
    </source>
</evidence>
<sequence>MLYSSYPYRSAYSPYTISSKRIAALTNFAACNSIFCTMRCVIFGMFTLAARSRMRMRASVFVIGLLSLISTGSRISSLARARYCLMCAYRELKQFSIGLRA</sequence>
<comment type="caution">
    <text evidence="2">The sequence shown here is derived from an EMBL/GenBank/DDBJ whole genome shotgun (WGS) entry which is preliminary data.</text>
</comment>
<evidence type="ECO:0008006" key="4">
    <source>
        <dbReference type="Google" id="ProtNLM"/>
    </source>
</evidence>
<keyword evidence="1" id="KW-0472">Membrane</keyword>
<protein>
    <recommendedName>
        <fullName evidence="4">Transmembrane protein</fullName>
    </recommendedName>
</protein>
<dbReference type="AlphaFoldDB" id="A0A8S9U4R2"/>
<dbReference type="EMBL" id="JAACNO010002359">
    <property type="protein sequence ID" value="KAF4133864.1"/>
    <property type="molecule type" value="Genomic_DNA"/>
</dbReference>
<dbReference type="Proteomes" id="UP000704712">
    <property type="component" value="Unassembled WGS sequence"/>
</dbReference>